<keyword evidence="2" id="KW-1185">Reference proteome</keyword>
<dbReference type="EMBL" id="BOQE01000001">
    <property type="protein sequence ID" value="GIM46214.1"/>
    <property type="molecule type" value="Genomic_DNA"/>
</dbReference>
<name>A0AAV4LEG4_9BACL</name>
<dbReference type="RefSeq" id="WP_282199344.1">
    <property type="nucleotide sequence ID" value="NZ_BOQE01000001.1"/>
</dbReference>
<evidence type="ECO:0008006" key="3">
    <source>
        <dbReference type="Google" id="ProtNLM"/>
    </source>
</evidence>
<sequence length="92" mass="10582">MENQVVKVTEFCLEQMEKNTIHAFETMKQSVVSTADFLAWAQGEVQKVVDFTQQGAETFVAQLDKIKEQQLAFQKDLQKQVNSLLELFKKQA</sequence>
<gene>
    <name evidence="1" type="ORF">DNHGIG_17630</name>
</gene>
<evidence type="ECO:0000313" key="2">
    <source>
        <dbReference type="Proteomes" id="UP001057291"/>
    </source>
</evidence>
<accession>A0AAV4LEG4</accession>
<reference evidence="1" key="1">
    <citation type="journal article" date="2023" name="Int. J. Syst. Evol. Microbiol.">
        <title>Collibacillus ludicampi gen. nov., sp. nov., a new soil bacterium of the family Alicyclobacillaceae.</title>
        <authorList>
            <person name="Jojima T."/>
            <person name="Ioku Y."/>
            <person name="Fukuta Y."/>
            <person name="Shirasaka N."/>
            <person name="Matsumura Y."/>
            <person name="Mori M."/>
        </authorList>
    </citation>
    <scope>NUCLEOTIDE SEQUENCE</scope>
    <source>
        <strain evidence="1">TP075</strain>
    </source>
</reference>
<evidence type="ECO:0000313" key="1">
    <source>
        <dbReference type="EMBL" id="GIM46214.1"/>
    </source>
</evidence>
<organism evidence="1 2">
    <name type="scientific">Collibacillus ludicampi</name>
    <dbReference type="NCBI Taxonomy" id="2771369"/>
    <lineage>
        <taxon>Bacteria</taxon>
        <taxon>Bacillati</taxon>
        <taxon>Bacillota</taxon>
        <taxon>Bacilli</taxon>
        <taxon>Bacillales</taxon>
        <taxon>Alicyclobacillaceae</taxon>
        <taxon>Collibacillus</taxon>
    </lineage>
</organism>
<comment type="caution">
    <text evidence="1">The sequence shown here is derived from an EMBL/GenBank/DDBJ whole genome shotgun (WGS) entry which is preliminary data.</text>
</comment>
<dbReference type="AlphaFoldDB" id="A0AAV4LEG4"/>
<protein>
    <recommendedName>
        <fullName evidence="3">Phasin domain-containing protein</fullName>
    </recommendedName>
</protein>
<dbReference type="Proteomes" id="UP001057291">
    <property type="component" value="Unassembled WGS sequence"/>
</dbReference>
<proteinExistence type="predicted"/>